<reference evidence="3" key="1">
    <citation type="journal article" date="2019" name="Int. J. Syst. Evol. Microbiol.">
        <title>The Global Catalogue of Microorganisms (GCM) 10K type strain sequencing project: providing services to taxonomists for standard genome sequencing and annotation.</title>
        <authorList>
            <consortium name="The Broad Institute Genomics Platform"/>
            <consortium name="The Broad Institute Genome Sequencing Center for Infectious Disease"/>
            <person name="Wu L."/>
            <person name="Ma J."/>
        </authorList>
    </citation>
    <scope>NUCLEOTIDE SEQUENCE [LARGE SCALE GENOMIC DNA]</scope>
    <source>
        <strain evidence="3">CCUG 61485</strain>
    </source>
</reference>
<comment type="caution">
    <text evidence="2">The sequence shown here is derived from an EMBL/GenBank/DDBJ whole genome shotgun (WGS) entry which is preliminary data.</text>
</comment>
<dbReference type="Gene3D" id="3.40.630.30">
    <property type="match status" value="1"/>
</dbReference>
<evidence type="ECO:0000313" key="2">
    <source>
        <dbReference type="EMBL" id="MFD1316090.1"/>
    </source>
</evidence>
<keyword evidence="2" id="KW-0012">Acyltransferase</keyword>
<accession>A0ABW3Y5G1</accession>
<dbReference type="InterPro" id="IPR000182">
    <property type="entry name" value="GNAT_dom"/>
</dbReference>
<keyword evidence="2" id="KW-0808">Transferase</keyword>
<dbReference type="InterPro" id="IPR016181">
    <property type="entry name" value="Acyl_CoA_acyltransferase"/>
</dbReference>
<organism evidence="2 3">
    <name type="scientific">Namhaeicola litoreus</name>
    <dbReference type="NCBI Taxonomy" id="1052145"/>
    <lineage>
        <taxon>Bacteria</taxon>
        <taxon>Pseudomonadati</taxon>
        <taxon>Bacteroidota</taxon>
        <taxon>Flavobacteriia</taxon>
        <taxon>Flavobacteriales</taxon>
        <taxon>Flavobacteriaceae</taxon>
        <taxon>Namhaeicola</taxon>
    </lineage>
</organism>
<name>A0ABW3Y5G1_9FLAO</name>
<protein>
    <submittedName>
        <fullName evidence="2">GNAT family N-acetyltransferase</fullName>
        <ecNumber evidence="2">2.3.-.-</ecNumber>
    </submittedName>
</protein>
<keyword evidence="3" id="KW-1185">Reference proteome</keyword>
<evidence type="ECO:0000313" key="3">
    <source>
        <dbReference type="Proteomes" id="UP001597201"/>
    </source>
</evidence>
<dbReference type="RefSeq" id="WP_377178878.1">
    <property type="nucleotide sequence ID" value="NZ_JBHTMY010000003.1"/>
</dbReference>
<dbReference type="SUPFAM" id="SSF55729">
    <property type="entry name" value="Acyl-CoA N-acyltransferases (Nat)"/>
    <property type="match status" value="1"/>
</dbReference>
<dbReference type="Proteomes" id="UP001597201">
    <property type="component" value="Unassembled WGS sequence"/>
</dbReference>
<sequence>MNKNSLDIRRATKDDLKFVFKLSNENSVRENSFNSKPIQYENHNEWFFNQLQDKNILFYILEFKKISIGQIRYNLNENNAIIGISISEKFRGQGLALRGLEISTNEYFKTNELPIYAYIKKTNEGSIQLFKKAGFKLIDEEIINGIDSFIYRLKK</sequence>
<dbReference type="EMBL" id="JBHTMY010000003">
    <property type="protein sequence ID" value="MFD1316090.1"/>
    <property type="molecule type" value="Genomic_DNA"/>
</dbReference>
<dbReference type="PANTHER" id="PTHR43328">
    <property type="entry name" value="ACETYLTRANSFERASE-RELATED"/>
    <property type="match status" value="1"/>
</dbReference>
<dbReference type="PROSITE" id="PS51186">
    <property type="entry name" value="GNAT"/>
    <property type="match status" value="1"/>
</dbReference>
<evidence type="ECO:0000259" key="1">
    <source>
        <dbReference type="PROSITE" id="PS51186"/>
    </source>
</evidence>
<dbReference type="EC" id="2.3.-.-" evidence="2"/>
<gene>
    <name evidence="2" type="ORF">ACFQ39_10710</name>
</gene>
<dbReference type="PANTHER" id="PTHR43328:SF1">
    <property type="entry name" value="N-ACETYLTRANSFERASE DOMAIN-CONTAINING PROTEIN"/>
    <property type="match status" value="1"/>
</dbReference>
<dbReference type="Pfam" id="PF13302">
    <property type="entry name" value="Acetyltransf_3"/>
    <property type="match status" value="1"/>
</dbReference>
<proteinExistence type="predicted"/>
<feature type="domain" description="N-acetyltransferase" evidence="1">
    <location>
        <begin position="6"/>
        <end position="155"/>
    </location>
</feature>
<dbReference type="GO" id="GO:0016746">
    <property type="term" value="F:acyltransferase activity"/>
    <property type="evidence" value="ECO:0007669"/>
    <property type="project" value="UniProtKB-KW"/>
</dbReference>